<sequence>MKDRNQFIQYIAIVLICIINLGTLWYCAPLTENLSYLGNTLHHPVYLIIWASSAAAYFFWYTLKLMQALRYSSSLGKFCLGVVCIIMIISVCLPYDPMQYPQLSKWHTRLAMWSTIGYVLLFFHFLFDTFKKDYRFFRKAFPKYFTLVVFDSLLFLLNGGVSTLLEISFTIGMSLFLSYLLHENVPSK</sequence>
<keyword evidence="3" id="KW-1185">Reference proteome</keyword>
<dbReference type="RefSeq" id="WP_132224495.1">
    <property type="nucleotide sequence ID" value="NZ_JANKBG010000007.1"/>
</dbReference>
<keyword evidence="1" id="KW-0812">Transmembrane</keyword>
<keyword evidence="1" id="KW-0472">Membrane</keyword>
<organism evidence="2 3">
    <name type="scientific">Longicatena caecimuris</name>
    <dbReference type="NCBI Taxonomy" id="1796635"/>
    <lineage>
        <taxon>Bacteria</taxon>
        <taxon>Bacillati</taxon>
        <taxon>Bacillota</taxon>
        <taxon>Erysipelotrichia</taxon>
        <taxon>Erysipelotrichales</taxon>
        <taxon>Erysipelotrichaceae</taxon>
        <taxon>Longicatena</taxon>
    </lineage>
</organism>
<gene>
    <name evidence="2" type="ORF">EDD61_10787</name>
</gene>
<dbReference type="AlphaFoldDB" id="A0A4R3TED6"/>
<proteinExistence type="predicted"/>
<feature type="transmembrane region" description="Helical" evidence="1">
    <location>
        <begin position="45"/>
        <end position="63"/>
    </location>
</feature>
<evidence type="ECO:0000256" key="1">
    <source>
        <dbReference type="SAM" id="Phobius"/>
    </source>
</evidence>
<reference evidence="2 3" key="1">
    <citation type="submission" date="2019-03" db="EMBL/GenBank/DDBJ databases">
        <title>Genomic Encyclopedia of Type Strains, Phase IV (KMG-IV): sequencing the most valuable type-strain genomes for metagenomic binning, comparative biology and taxonomic classification.</title>
        <authorList>
            <person name="Goeker M."/>
        </authorList>
    </citation>
    <scope>NUCLEOTIDE SEQUENCE [LARGE SCALE GENOMIC DNA]</scope>
    <source>
        <strain evidence="2 3">DSM 29481</strain>
    </source>
</reference>
<evidence type="ECO:0000313" key="3">
    <source>
        <dbReference type="Proteomes" id="UP000295773"/>
    </source>
</evidence>
<feature type="transmembrane region" description="Helical" evidence="1">
    <location>
        <begin position="7"/>
        <end position="25"/>
    </location>
</feature>
<dbReference type="EMBL" id="SMBP01000007">
    <property type="protein sequence ID" value="TCU60391.1"/>
    <property type="molecule type" value="Genomic_DNA"/>
</dbReference>
<evidence type="ECO:0008006" key="4">
    <source>
        <dbReference type="Google" id="ProtNLM"/>
    </source>
</evidence>
<protein>
    <recommendedName>
        <fullName evidence="4">DUF998 domain-containing protein</fullName>
    </recommendedName>
</protein>
<dbReference type="Proteomes" id="UP000295773">
    <property type="component" value="Unassembled WGS sequence"/>
</dbReference>
<evidence type="ECO:0000313" key="2">
    <source>
        <dbReference type="EMBL" id="TCU60391.1"/>
    </source>
</evidence>
<feature type="transmembrane region" description="Helical" evidence="1">
    <location>
        <begin position="75"/>
        <end position="98"/>
    </location>
</feature>
<keyword evidence="1" id="KW-1133">Transmembrane helix</keyword>
<accession>A0A4R3TED6</accession>
<comment type="caution">
    <text evidence="2">The sequence shown here is derived from an EMBL/GenBank/DDBJ whole genome shotgun (WGS) entry which is preliminary data.</text>
</comment>
<name>A0A4R3TED6_9FIRM</name>
<feature type="transmembrane region" description="Helical" evidence="1">
    <location>
        <begin position="110"/>
        <end position="128"/>
    </location>
</feature>